<dbReference type="Proteomes" id="UP000516419">
    <property type="component" value="Chromosome"/>
</dbReference>
<dbReference type="RefSeq" id="WP_010700460.1">
    <property type="nucleotide sequence ID" value="NZ_CAJHGX010000010.1"/>
</dbReference>
<name>A0AAX1IWB3_ACIBA</name>
<accession>A0AAX1IWB3</accession>
<reference evidence="1 2" key="1">
    <citation type="submission" date="2020-09" db="EMBL/GenBank/DDBJ databases">
        <title>Carbapenem-Resistant Acinetobacter baumannii devoid of typical resistance factors.</title>
        <authorList>
            <person name="Hoffmann M."/>
            <person name="Luo Y."/>
            <person name="Strain E."/>
            <person name="Rand H."/>
            <person name="Javkar K.G."/>
        </authorList>
    </citation>
    <scope>NUCLEOTIDE SEQUENCE [LARGE SCALE GENOMIC DNA]</scope>
    <source>
        <strain evidence="1 2">CFSAN093705</strain>
    </source>
</reference>
<proteinExistence type="predicted"/>
<evidence type="ECO:0000313" key="1">
    <source>
        <dbReference type="EMBL" id="QNV20666.1"/>
    </source>
</evidence>
<gene>
    <name evidence="1" type="ORF">FQZ18_12920</name>
</gene>
<evidence type="ECO:0008006" key="3">
    <source>
        <dbReference type="Google" id="ProtNLM"/>
    </source>
</evidence>
<protein>
    <recommendedName>
        <fullName evidence="3">Phage protein</fullName>
    </recommendedName>
</protein>
<organism evidence="1 2">
    <name type="scientific">Acinetobacter baumannii</name>
    <dbReference type="NCBI Taxonomy" id="470"/>
    <lineage>
        <taxon>Bacteria</taxon>
        <taxon>Pseudomonadati</taxon>
        <taxon>Pseudomonadota</taxon>
        <taxon>Gammaproteobacteria</taxon>
        <taxon>Moraxellales</taxon>
        <taxon>Moraxellaceae</taxon>
        <taxon>Acinetobacter</taxon>
        <taxon>Acinetobacter calcoaceticus/baumannii complex</taxon>
    </lineage>
</organism>
<dbReference type="AlphaFoldDB" id="A0AAX1IWB3"/>
<evidence type="ECO:0000313" key="2">
    <source>
        <dbReference type="Proteomes" id="UP000516419"/>
    </source>
</evidence>
<sequence>MAKHEKKETITHTTYTCDVCGKNADGEWHLTEWTNSDITAEYWLPIDMCKKHAGLYQHMLFKSENPSQYMKERYDGFNEERKQNLITALKNFEEQI</sequence>
<dbReference type="EMBL" id="CP061525">
    <property type="protein sequence ID" value="QNV20666.1"/>
    <property type="molecule type" value="Genomic_DNA"/>
</dbReference>